<evidence type="ECO:0000259" key="1">
    <source>
        <dbReference type="Pfam" id="PF02441"/>
    </source>
</evidence>
<dbReference type="InterPro" id="IPR036551">
    <property type="entry name" value="Flavin_trans-like"/>
</dbReference>
<evidence type="ECO:0000313" key="3">
    <source>
        <dbReference type="Proteomes" id="UP000323454"/>
    </source>
</evidence>
<dbReference type="SUPFAM" id="SSF52507">
    <property type="entry name" value="Homo-oligomeric flavin-containing Cys decarboxylases, HFCD"/>
    <property type="match status" value="1"/>
</dbReference>
<proteinExistence type="predicted"/>
<reference evidence="2 3" key="2">
    <citation type="submission" date="2019-09" db="EMBL/GenBank/DDBJ databases">
        <authorList>
            <person name="Jin C."/>
        </authorList>
    </citation>
    <scope>NUCLEOTIDE SEQUENCE [LARGE SCALE GENOMIC DNA]</scope>
    <source>
        <strain evidence="2 3">AN110305</strain>
    </source>
</reference>
<gene>
    <name evidence="2" type="ORF">F0L68_15490</name>
</gene>
<dbReference type="Pfam" id="PF02441">
    <property type="entry name" value="Flavoprotein"/>
    <property type="match status" value="1"/>
</dbReference>
<protein>
    <submittedName>
        <fullName evidence="2">Flavoprotein</fullName>
    </submittedName>
</protein>
<dbReference type="Proteomes" id="UP000323454">
    <property type="component" value="Unassembled WGS sequence"/>
</dbReference>
<dbReference type="RefSeq" id="WP_149850265.1">
    <property type="nucleotide sequence ID" value="NZ_VUOB01000025.1"/>
</dbReference>
<dbReference type="GO" id="GO:0003824">
    <property type="term" value="F:catalytic activity"/>
    <property type="evidence" value="ECO:0007669"/>
    <property type="project" value="InterPro"/>
</dbReference>
<reference evidence="2 3" key="1">
    <citation type="submission" date="2019-09" db="EMBL/GenBank/DDBJ databases">
        <title>Goodfellowia gen. nov., a new genus of the Pseudonocardineae related to Actinoalloteichus, containing Goodfellowia coeruleoviolacea gen. nov., comb. nov. gen. nov., comb. nov.</title>
        <authorList>
            <person name="Labeda D."/>
        </authorList>
    </citation>
    <scope>NUCLEOTIDE SEQUENCE [LARGE SCALE GENOMIC DNA]</scope>
    <source>
        <strain evidence="2 3">AN110305</strain>
    </source>
</reference>
<evidence type="ECO:0000313" key="2">
    <source>
        <dbReference type="EMBL" id="KAA2261807.1"/>
    </source>
</evidence>
<dbReference type="InterPro" id="IPR003382">
    <property type="entry name" value="Flavoprotein"/>
</dbReference>
<accession>A0A5B2XDP1</accession>
<dbReference type="OrthoDB" id="161343at2"/>
<organism evidence="2 3">
    <name type="scientific">Solihabitans fulvus</name>
    <dbReference type="NCBI Taxonomy" id="1892852"/>
    <lineage>
        <taxon>Bacteria</taxon>
        <taxon>Bacillati</taxon>
        <taxon>Actinomycetota</taxon>
        <taxon>Actinomycetes</taxon>
        <taxon>Pseudonocardiales</taxon>
        <taxon>Pseudonocardiaceae</taxon>
        <taxon>Solihabitans</taxon>
    </lineage>
</organism>
<dbReference type="EMBL" id="VUOB01000025">
    <property type="protein sequence ID" value="KAA2261807.1"/>
    <property type="molecule type" value="Genomic_DNA"/>
</dbReference>
<name>A0A5B2XDP1_9PSEU</name>
<sequence>MSGGPGVLGLVAAGAGGVEKRFRLELAEPAARRGWRLAITLTPTAYRWLDAAGELPQLRALTDLPVRAEPRLPSEPKPHPVPDCFLFAPATMNSVVKLALGLPENQALAAVAEAMGMPRVPVVVHPQCGEPLSRHPAWPGHLATLAGAGVRLAGEEHAADWTGLLDLVDDAVRQIRPNG</sequence>
<keyword evidence="3" id="KW-1185">Reference proteome</keyword>
<dbReference type="AlphaFoldDB" id="A0A5B2XDP1"/>
<comment type="caution">
    <text evidence="2">The sequence shown here is derived from an EMBL/GenBank/DDBJ whole genome shotgun (WGS) entry which is preliminary data.</text>
</comment>
<feature type="domain" description="Flavoprotein" evidence="1">
    <location>
        <begin position="11"/>
        <end position="126"/>
    </location>
</feature>
<dbReference type="Gene3D" id="3.40.50.1950">
    <property type="entry name" value="Flavin prenyltransferase-like"/>
    <property type="match status" value="1"/>
</dbReference>